<proteinExistence type="predicted"/>
<comment type="caution">
    <text evidence="1">The sequence shown here is derived from an EMBL/GenBank/DDBJ whole genome shotgun (WGS) entry which is preliminary data.</text>
</comment>
<evidence type="ECO:0000313" key="2">
    <source>
        <dbReference type="Proteomes" id="UP001165287"/>
    </source>
</evidence>
<accession>A0ABS7UXJ3</accession>
<organism evidence="1 2">
    <name type="scientific">Metabacillus rhizolycopersici</name>
    <dbReference type="NCBI Taxonomy" id="2875709"/>
    <lineage>
        <taxon>Bacteria</taxon>
        <taxon>Bacillati</taxon>
        <taxon>Bacillota</taxon>
        <taxon>Bacilli</taxon>
        <taxon>Bacillales</taxon>
        <taxon>Bacillaceae</taxon>
        <taxon>Metabacillus</taxon>
    </lineage>
</organism>
<reference evidence="1" key="1">
    <citation type="submission" date="2024-05" db="EMBL/GenBank/DDBJ databases">
        <title>Metabacillus sp. nov., isolated from the rhizosphere soil of tomato plants.</title>
        <authorList>
            <person name="Ma R."/>
        </authorList>
    </citation>
    <scope>NUCLEOTIDE SEQUENCE</scope>
    <source>
        <strain evidence="1">DBTR6</strain>
    </source>
</reference>
<dbReference type="Proteomes" id="UP001165287">
    <property type="component" value="Unassembled WGS sequence"/>
</dbReference>
<gene>
    <name evidence="1" type="ORF">K9V48_23085</name>
</gene>
<keyword evidence="2" id="KW-1185">Reference proteome</keyword>
<protein>
    <submittedName>
        <fullName evidence="1">Cytoplasmic protein</fullName>
    </submittedName>
</protein>
<name>A0ABS7UXJ3_9BACI</name>
<evidence type="ECO:0000313" key="1">
    <source>
        <dbReference type="EMBL" id="MBZ5753037.1"/>
    </source>
</evidence>
<sequence length="81" mass="9624">MEKQFEKAHRFCRHNRKDLENDAICGCFYCLKIFNPNEIDEWWDDDDTAVCPYCGIDSVIGESSGFSITELFLKEMNKEWF</sequence>
<dbReference type="EMBL" id="JAIQUM010000081">
    <property type="protein sequence ID" value="MBZ5753037.1"/>
    <property type="molecule type" value="Genomic_DNA"/>
</dbReference>
<dbReference type="RefSeq" id="WP_224141469.1">
    <property type="nucleotide sequence ID" value="NZ_JAIQUM010000081.1"/>
</dbReference>